<dbReference type="RefSeq" id="WP_211647980.1">
    <property type="nucleotide sequence ID" value="NZ_BAAAOP010000005.1"/>
</dbReference>
<evidence type="ECO:0000313" key="3">
    <source>
        <dbReference type="EMBL" id="GAA2187042.1"/>
    </source>
</evidence>
<dbReference type="InterPro" id="IPR009839">
    <property type="entry name" value="SseB_N"/>
</dbReference>
<feature type="domain" description="SseB protein N-terminal" evidence="2">
    <location>
        <begin position="88"/>
        <end position="190"/>
    </location>
</feature>
<sequence length="297" mass="30847">MAIKKLPSTGDSPRSTGVPDSLVGGGASDSAGFPWAGRTFDHHDTAFSGDDGSASPTHIALVTAVRDAAAAARSAAASAEYWDAVRVVADAQADAIAGFATERFLVPMLAEAGDVGQTPDGRTVEKSQELSIVAVAAPDGRKALPIFSSVATLNRWNPEARPIPVPGAQTALAAAQDGTELIIIDPGTPEREFGVRRTALEALALGRRVIPAWADAAVQEEFRGLGAADPRIAELWLVPGELESRLLQPEVTVLVRVAEGAAGARREVLEALQARIAASEVVADRVDSLTLRPVAGE</sequence>
<dbReference type="EMBL" id="BAAAOP010000005">
    <property type="protein sequence ID" value="GAA2187042.1"/>
    <property type="molecule type" value="Genomic_DNA"/>
</dbReference>
<evidence type="ECO:0000256" key="1">
    <source>
        <dbReference type="SAM" id="MobiDB-lite"/>
    </source>
</evidence>
<dbReference type="Pfam" id="PF07179">
    <property type="entry name" value="SseB"/>
    <property type="match status" value="1"/>
</dbReference>
<name>A0ABP5MY66_9MICO</name>
<evidence type="ECO:0000259" key="2">
    <source>
        <dbReference type="Pfam" id="PF07179"/>
    </source>
</evidence>
<keyword evidence="4" id="KW-1185">Reference proteome</keyword>
<evidence type="ECO:0000313" key="4">
    <source>
        <dbReference type="Proteomes" id="UP001501084"/>
    </source>
</evidence>
<feature type="region of interest" description="Disordered" evidence="1">
    <location>
        <begin position="1"/>
        <end position="24"/>
    </location>
</feature>
<comment type="caution">
    <text evidence="3">The sequence shown here is derived from an EMBL/GenBank/DDBJ whole genome shotgun (WGS) entry which is preliminary data.</text>
</comment>
<dbReference type="Proteomes" id="UP001501084">
    <property type="component" value="Unassembled WGS sequence"/>
</dbReference>
<gene>
    <name evidence="3" type="ORF">GCM10009786_10240</name>
</gene>
<accession>A0ABP5MY66</accession>
<organism evidence="3 4">
    <name type="scientific">Leucobacter alluvii</name>
    <dbReference type="NCBI Taxonomy" id="340321"/>
    <lineage>
        <taxon>Bacteria</taxon>
        <taxon>Bacillati</taxon>
        <taxon>Actinomycetota</taxon>
        <taxon>Actinomycetes</taxon>
        <taxon>Micrococcales</taxon>
        <taxon>Microbacteriaceae</taxon>
        <taxon>Leucobacter</taxon>
    </lineage>
</organism>
<proteinExistence type="predicted"/>
<reference evidence="4" key="1">
    <citation type="journal article" date="2019" name="Int. J. Syst. Evol. Microbiol.">
        <title>The Global Catalogue of Microorganisms (GCM) 10K type strain sequencing project: providing services to taxonomists for standard genome sequencing and annotation.</title>
        <authorList>
            <consortium name="The Broad Institute Genomics Platform"/>
            <consortium name="The Broad Institute Genome Sequencing Center for Infectious Disease"/>
            <person name="Wu L."/>
            <person name="Ma J."/>
        </authorList>
    </citation>
    <scope>NUCLEOTIDE SEQUENCE [LARGE SCALE GENOMIC DNA]</scope>
    <source>
        <strain evidence="4">JCM 14919</strain>
    </source>
</reference>
<protein>
    <submittedName>
        <fullName evidence="3">SseB family protein</fullName>
    </submittedName>
</protein>